<dbReference type="Gene3D" id="3.40.50.300">
    <property type="entry name" value="P-loop containing nucleotide triphosphate hydrolases"/>
    <property type="match status" value="1"/>
</dbReference>
<dbReference type="STRING" id="6216.A0A0R3SFF7"/>
<keyword evidence="8 9" id="KW-0472">Membrane</keyword>
<organism evidence="13">
    <name type="scientific">Hymenolepis diminuta</name>
    <name type="common">Rat tapeworm</name>
    <dbReference type="NCBI Taxonomy" id="6216"/>
    <lineage>
        <taxon>Eukaryota</taxon>
        <taxon>Metazoa</taxon>
        <taxon>Spiralia</taxon>
        <taxon>Lophotrochozoa</taxon>
        <taxon>Platyhelminthes</taxon>
        <taxon>Cestoda</taxon>
        <taxon>Eucestoda</taxon>
        <taxon>Cyclophyllidea</taxon>
        <taxon>Hymenolepididae</taxon>
        <taxon>Hymenolepis</taxon>
    </lineage>
</organism>
<protein>
    <submittedName>
        <fullName evidence="13">ABC transporter domain-containing protein</fullName>
    </submittedName>
</protein>
<dbReference type="Pfam" id="PF12698">
    <property type="entry name" value="ABC2_membrane_3"/>
    <property type="match status" value="1"/>
</dbReference>
<evidence type="ECO:0000256" key="2">
    <source>
        <dbReference type="ARBA" id="ARBA00022448"/>
    </source>
</evidence>
<dbReference type="OrthoDB" id="10255969at2759"/>
<dbReference type="GO" id="GO:0016020">
    <property type="term" value="C:membrane"/>
    <property type="evidence" value="ECO:0007669"/>
    <property type="project" value="UniProtKB-SubCell"/>
</dbReference>
<dbReference type="GO" id="GO:0005319">
    <property type="term" value="F:lipid transporter activity"/>
    <property type="evidence" value="ECO:0007669"/>
    <property type="project" value="TreeGrafter"/>
</dbReference>
<evidence type="ECO:0000313" key="13">
    <source>
        <dbReference type="WBParaSite" id="HDID_0000357201-mRNA-1"/>
    </source>
</evidence>
<dbReference type="GO" id="GO:0016887">
    <property type="term" value="F:ATP hydrolysis activity"/>
    <property type="evidence" value="ECO:0007669"/>
    <property type="project" value="InterPro"/>
</dbReference>
<evidence type="ECO:0000313" key="11">
    <source>
        <dbReference type="EMBL" id="VDL35242.1"/>
    </source>
</evidence>
<evidence type="ECO:0000256" key="5">
    <source>
        <dbReference type="ARBA" id="ARBA00022741"/>
    </source>
</evidence>
<reference evidence="11 12" key="2">
    <citation type="submission" date="2018-11" db="EMBL/GenBank/DDBJ databases">
        <authorList>
            <consortium name="Pathogen Informatics"/>
        </authorList>
    </citation>
    <scope>NUCLEOTIDE SEQUENCE [LARGE SCALE GENOMIC DNA]</scope>
</reference>
<keyword evidence="7 9" id="KW-1133">Transmembrane helix</keyword>
<evidence type="ECO:0000256" key="8">
    <source>
        <dbReference type="ARBA" id="ARBA00023136"/>
    </source>
</evidence>
<name>A0A0R3SFF7_HYMDI</name>
<dbReference type="InterPro" id="IPR027417">
    <property type="entry name" value="P-loop_NTPase"/>
</dbReference>
<dbReference type="InterPro" id="IPR013525">
    <property type="entry name" value="ABC2_TM"/>
</dbReference>
<dbReference type="InterPro" id="IPR017871">
    <property type="entry name" value="ABC_transporter-like_CS"/>
</dbReference>
<accession>A0A0R3SFF7</accession>
<evidence type="ECO:0000256" key="9">
    <source>
        <dbReference type="SAM" id="Phobius"/>
    </source>
</evidence>
<keyword evidence="2" id="KW-0813">Transport</keyword>
<dbReference type="InterPro" id="IPR026082">
    <property type="entry name" value="ABCA"/>
</dbReference>
<dbReference type="SUPFAM" id="SSF52540">
    <property type="entry name" value="P-loop containing nucleoside triphosphate hydrolases"/>
    <property type="match status" value="1"/>
</dbReference>
<dbReference type="InterPro" id="IPR003439">
    <property type="entry name" value="ABC_transporter-like_ATP-bd"/>
</dbReference>
<feature type="transmembrane region" description="Helical" evidence="9">
    <location>
        <begin position="685"/>
        <end position="705"/>
    </location>
</feature>
<dbReference type="Pfam" id="PF00005">
    <property type="entry name" value="ABC_tran"/>
    <property type="match status" value="1"/>
</dbReference>
<feature type="transmembrane region" description="Helical" evidence="9">
    <location>
        <begin position="750"/>
        <end position="778"/>
    </location>
</feature>
<evidence type="ECO:0000313" key="12">
    <source>
        <dbReference type="Proteomes" id="UP000274504"/>
    </source>
</evidence>
<comment type="subcellular location">
    <subcellularLocation>
        <location evidence="1">Membrane</location>
        <topology evidence="1">Multi-pass membrane protein</topology>
    </subcellularLocation>
</comment>
<evidence type="ECO:0000259" key="10">
    <source>
        <dbReference type="PROSITE" id="PS50893"/>
    </source>
</evidence>
<reference evidence="13" key="1">
    <citation type="submission" date="2017-02" db="UniProtKB">
        <authorList>
            <consortium name="WormBaseParasite"/>
        </authorList>
    </citation>
    <scope>IDENTIFICATION</scope>
</reference>
<dbReference type="CDD" id="cd03263">
    <property type="entry name" value="ABC_subfamily_A"/>
    <property type="match status" value="1"/>
</dbReference>
<gene>
    <name evidence="11" type="ORF">HDID_LOCUS3570</name>
</gene>
<dbReference type="PANTHER" id="PTHR19229">
    <property type="entry name" value="ATP-BINDING CASSETTE TRANSPORTER SUBFAMILY A ABCA"/>
    <property type="match status" value="1"/>
</dbReference>
<evidence type="ECO:0000256" key="7">
    <source>
        <dbReference type="ARBA" id="ARBA00022989"/>
    </source>
</evidence>
<dbReference type="PROSITE" id="PS00211">
    <property type="entry name" value="ABC_TRANSPORTER_1"/>
    <property type="match status" value="1"/>
</dbReference>
<evidence type="ECO:0000256" key="3">
    <source>
        <dbReference type="ARBA" id="ARBA00022692"/>
    </source>
</evidence>
<evidence type="ECO:0000256" key="6">
    <source>
        <dbReference type="ARBA" id="ARBA00022840"/>
    </source>
</evidence>
<feature type="transmembrane region" description="Helical" evidence="9">
    <location>
        <begin position="620"/>
        <end position="642"/>
    </location>
</feature>
<dbReference type="AlphaFoldDB" id="A0A0R3SFF7"/>
<dbReference type="PROSITE" id="PS50893">
    <property type="entry name" value="ABC_TRANSPORTER_2"/>
    <property type="match status" value="1"/>
</dbReference>
<sequence>METDESIVSIRAKDSVSSIPKINPITDTFRRRIPGFFLHYRLLLWKTVILRIREPWVILCELILPIVLIIVAVGLRFAQMPEPYPPCHLVSQPLPSMGFLSYIRGVVCNFNNTCSPHDVDYQSRSNIVPSWLSYLKNQSSNVLTELPPIVERVAILKDSNSTPHWQVLSDALCDDSLQQILEPMPDAKALKLYCLLPPLGKDFFFSKTINEAIEKAGSYIPKDIKSISIGRVISDAEDLMKLSDNLRNISMLFCGDELGSNSFLTLVSAIHQQLSKNYVMKNLQESQSNIADENVSVCSQLNSLFNYKTLQPWTLRFRNVLQGEVFYYPATSITNEIMKRSNNTAIMLEKLKKIVSEVDSSVETLLPELIKNGPVFKSIRTAANLCIVMPTITPENKELCKRILYFFDTNSKDGYTHYTSVLPMIKNVSRVVNEIFTECVVYDRFHGYLNDSQMYADYDKAIEINRTVTIVDFKETNQVLSIQFRLKEDVIDTTYKFKVMDKYWSPAARYETRDSMRYFTSGFIDLQDQIERAYISMTSGTKAPNDPYEDEFLPTEMQFVPNPCYQIDPMLRLFVPNIPLLIVVIWLCNYVLNVRVIVYEKEIRLKEFTNVMGMSNGVHWLNWFTVGFIMMTASSIIATMMLKFGQLFPKTDGFLLFCCFIAYIFAILPQAFMTTVFFTNANLGAVFSGIFYFIMYIPYNLILIYDLNFAALLALTFLPQCTVAMLFSRLMTMEVQGFGGQWSSLWENSLFTESISVGLCMLMLLVDGALAWILVWYLENVVPTSYGLIRKWYFPFTKSYWREVILGRLSAPKNVDQQEPNSEDLDVAFHEPPDSDLNIGVSVRGLTKCFGRKKFVAVNNMWVDFYENQITSFLGHNGAGKTTTISILTGIYAPTSGKAYVYGKDINYEMPEIRQHLGLCPQHNILFDNLTVAEHIKFYGYLKGLSKEDVQTEISQFLVELGLEQKANELAKNLSGGQKRRLSLAAAFVGGSKIVFLDEPTAGVDPSSRRGIWNLIFHFKASRTIILTTHHMDEADVLGDRIAIVSQGRVKASGSSLFLKSKFAKFYYLSMEKKDGIAGNAEVDSRLFKIISSQLPGSELSDSTPTEWVFTLPAIKAYDLNGFVKLLTYLEEHKTQLAHEFGVKGIGLSDTSLEEIFILLSDDPSKIKVRWAHCRWYYYYR</sequence>
<dbReference type="GO" id="GO:0005524">
    <property type="term" value="F:ATP binding"/>
    <property type="evidence" value="ECO:0007669"/>
    <property type="project" value="UniProtKB-KW"/>
</dbReference>
<dbReference type="WBParaSite" id="HDID_0000357201-mRNA-1">
    <property type="protein sequence ID" value="HDID_0000357201-mRNA-1"/>
    <property type="gene ID" value="HDID_0000357201"/>
</dbReference>
<keyword evidence="5" id="KW-0547">Nucleotide-binding</keyword>
<proteinExistence type="predicted"/>
<dbReference type="EMBL" id="UYSG01001115">
    <property type="protein sequence ID" value="VDL35242.1"/>
    <property type="molecule type" value="Genomic_DNA"/>
</dbReference>
<feature type="transmembrane region" description="Helical" evidence="9">
    <location>
        <begin position="578"/>
        <end position="599"/>
    </location>
</feature>
<dbReference type="PANTHER" id="PTHR19229:SF250">
    <property type="entry name" value="ABC TRANSPORTER DOMAIN-CONTAINING PROTEIN-RELATED"/>
    <property type="match status" value="1"/>
</dbReference>
<dbReference type="FunFam" id="3.40.50.300:FF:000298">
    <property type="entry name" value="ATP-binding cassette sub-family A member 12"/>
    <property type="match status" value="1"/>
</dbReference>
<feature type="transmembrane region" description="Helical" evidence="9">
    <location>
        <begin position="711"/>
        <end position="730"/>
    </location>
</feature>
<feature type="transmembrane region" description="Helical" evidence="9">
    <location>
        <begin position="654"/>
        <end position="678"/>
    </location>
</feature>
<keyword evidence="6" id="KW-0067">ATP-binding</keyword>
<evidence type="ECO:0000256" key="1">
    <source>
        <dbReference type="ARBA" id="ARBA00004141"/>
    </source>
</evidence>
<keyword evidence="3 9" id="KW-0812">Transmembrane</keyword>
<dbReference type="Proteomes" id="UP000274504">
    <property type="component" value="Unassembled WGS sequence"/>
</dbReference>
<feature type="transmembrane region" description="Helical" evidence="9">
    <location>
        <begin position="56"/>
        <end position="78"/>
    </location>
</feature>
<dbReference type="InterPro" id="IPR003593">
    <property type="entry name" value="AAA+_ATPase"/>
</dbReference>
<feature type="domain" description="ABC transporter" evidence="10">
    <location>
        <begin position="841"/>
        <end position="1072"/>
    </location>
</feature>
<evidence type="ECO:0000256" key="4">
    <source>
        <dbReference type="ARBA" id="ARBA00022737"/>
    </source>
</evidence>
<dbReference type="GO" id="GO:0140359">
    <property type="term" value="F:ABC-type transporter activity"/>
    <property type="evidence" value="ECO:0007669"/>
    <property type="project" value="InterPro"/>
</dbReference>
<keyword evidence="4" id="KW-0677">Repeat</keyword>
<dbReference type="SMART" id="SM00382">
    <property type="entry name" value="AAA"/>
    <property type="match status" value="1"/>
</dbReference>